<feature type="chain" id="PRO_5038431315" description="Lipoprotein LpqN" evidence="3">
    <location>
        <begin position="22"/>
        <end position="238"/>
    </location>
</feature>
<keyword evidence="1 3" id="KW-0732">Signal</keyword>
<feature type="compositionally biased region" description="Basic and acidic residues" evidence="2">
    <location>
        <begin position="159"/>
        <end position="171"/>
    </location>
</feature>
<accession>E5XQF7</accession>
<dbReference type="AlphaFoldDB" id="E5XQF7"/>
<proteinExistence type="predicted"/>
<comment type="caution">
    <text evidence="4">The sequence shown here is derived from an EMBL/GenBank/DDBJ whole genome shotgun (WGS) entry which is preliminary data.</text>
</comment>
<dbReference type="Pfam" id="PF10738">
    <property type="entry name" value="Lpp-LpqN"/>
    <property type="match status" value="2"/>
</dbReference>
<evidence type="ECO:0000313" key="5">
    <source>
        <dbReference type="Proteomes" id="UP000004816"/>
    </source>
</evidence>
<keyword evidence="5" id="KW-1185">Reference proteome</keyword>
<dbReference type="EMBL" id="ACZI02000002">
    <property type="protein sequence ID" value="EFV13417.1"/>
    <property type="molecule type" value="Genomic_DNA"/>
</dbReference>
<dbReference type="PROSITE" id="PS51257">
    <property type="entry name" value="PROKAR_LIPOPROTEIN"/>
    <property type="match status" value="1"/>
</dbReference>
<organism evidence="4 5">
    <name type="scientific">Segniliparus rugosus (strain ATCC BAA-974 / DSM 45345 / CCUG 50838 / CIP 108380 / JCM 13579 / CDC 945)</name>
    <dbReference type="NCBI Taxonomy" id="679197"/>
    <lineage>
        <taxon>Bacteria</taxon>
        <taxon>Bacillati</taxon>
        <taxon>Actinomycetota</taxon>
        <taxon>Actinomycetes</taxon>
        <taxon>Mycobacteriales</taxon>
        <taxon>Segniliparaceae</taxon>
        <taxon>Segniliparus</taxon>
    </lineage>
</organism>
<evidence type="ECO:0000256" key="1">
    <source>
        <dbReference type="ARBA" id="ARBA00022729"/>
    </source>
</evidence>
<evidence type="ECO:0000256" key="3">
    <source>
        <dbReference type="SAM" id="SignalP"/>
    </source>
</evidence>
<dbReference type="InterPro" id="IPR019674">
    <property type="entry name" value="Lipoprotein_LpqN/LpqT-like"/>
</dbReference>
<reference evidence="4 5" key="1">
    <citation type="journal article" date="2011" name="Stand. Genomic Sci.">
        <title>High quality draft genome sequence of Segniliparus rugosus CDC 945(T)= (ATCC BAA-974(T)).</title>
        <authorList>
            <person name="Earl A.M."/>
            <person name="Desjardins C.A."/>
            <person name="Fitzgerald M.G."/>
            <person name="Arachchi H.M."/>
            <person name="Zeng Q."/>
            <person name="Mehta T."/>
            <person name="Griggs A."/>
            <person name="Birren B.W."/>
            <person name="Toney N.C."/>
            <person name="Carr J."/>
            <person name="Posey J."/>
            <person name="Butler W.R."/>
        </authorList>
    </citation>
    <scope>NUCLEOTIDE SEQUENCE [LARGE SCALE GENOMIC DNA]</scope>
    <source>
        <strain evidence="5">ATCC BAA-974 / DSM 45345 / CCUG 50838 / CIP 108380 / JCM 13579 / CDC 945</strain>
    </source>
</reference>
<dbReference type="HOGENOM" id="CLU_101788_0_0_11"/>
<evidence type="ECO:0008006" key="6">
    <source>
        <dbReference type="Google" id="ProtNLM"/>
    </source>
</evidence>
<dbReference type="OrthoDB" id="4749152at2"/>
<feature type="region of interest" description="Disordered" evidence="2">
    <location>
        <begin position="159"/>
        <end position="184"/>
    </location>
</feature>
<protein>
    <recommendedName>
        <fullName evidence="6">Lipoprotein LpqN</fullName>
    </recommendedName>
</protein>
<name>E5XQF7_SEGRC</name>
<evidence type="ECO:0000313" key="4">
    <source>
        <dbReference type="EMBL" id="EFV13417.1"/>
    </source>
</evidence>
<feature type="compositionally biased region" description="Low complexity" evidence="2">
    <location>
        <begin position="172"/>
        <end position="183"/>
    </location>
</feature>
<gene>
    <name evidence="4" type="ORF">HMPREF9336_01729</name>
</gene>
<feature type="signal peptide" evidence="3">
    <location>
        <begin position="1"/>
        <end position="21"/>
    </location>
</feature>
<dbReference type="RefSeq" id="WP_007469455.1">
    <property type="nucleotide sequence ID" value="NZ_KI391953.1"/>
</dbReference>
<dbReference type="Proteomes" id="UP000004816">
    <property type="component" value="Unassembled WGS sequence"/>
</dbReference>
<dbReference type="Gene3D" id="3.40.1000.10">
    <property type="entry name" value="Mog1/PsbP, alpha/beta/alpha sandwich"/>
    <property type="match status" value="1"/>
</dbReference>
<sequence length="238" mass="26199">MSVPRFAAVALLALAPLVASCSDDAKPAPPPPKAAPVSDMDIIKYLDNHSVTRAPQTAADDFPLSVSVRLPSRWSASQGIPSLYLLLEDARDTDQQFRPNAVISILKLTGNFDPKQAVLRGFVDISAAKGFQKIRESLDDFDKFPSAVIEGTYVEDEQQRKEAKARVDEQQRQSGQQPDPQQPVGDLKLHVLNRYVIAVSGEDKYLVQLQITVTDKQSAQLADDIKTIDEGLQLSFKK</sequence>
<evidence type="ECO:0000256" key="2">
    <source>
        <dbReference type="SAM" id="MobiDB-lite"/>
    </source>
</evidence>